<evidence type="ECO:0000259" key="2">
    <source>
        <dbReference type="Pfam" id="PF05225"/>
    </source>
</evidence>
<evidence type="ECO:0000313" key="4">
    <source>
        <dbReference type="Proteomes" id="UP001159363"/>
    </source>
</evidence>
<gene>
    <name evidence="3" type="ORF">PR048_004050</name>
</gene>
<dbReference type="Proteomes" id="UP001159363">
    <property type="component" value="Chromosome 2"/>
</dbReference>
<dbReference type="InterPro" id="IPR009057">
    <property type="entry name" value="Homeodomain-like_sf"/>
</dbReference>
<dbReference type="EMBL" id="JARBHB010000002">
    <property type="protein sequence ID" value="KAJ8891522.1"/>
    <property type="molecule type" value="Genomic_DNA"/>
</dbReference>
<name>A0ABQ9I4F3_9NEOP</name>
<reference evidence="3 4" key="1">
    <citation type="submission" date="2023-02" db="EMBL/GenBank/DDBJ databases">
        <title>LHISI_Scaffold_Assembly.</title>
        <authorList>
            <person name="Stuart O.P."/>
            <person name="Cleave R."/>
            <person name="Magrath M.J.L."/>
            <person name="Mikheyev A.S."/>
        </authorList>
    </citation>
    <scope>NUCLEOTIDE SEQUENCE [LARGE SCALE GENOMIC DNA]</scope>
    <source>
        <strain evidence="3">Daus_M_001</strain>
        <tissue evidence="3">Leg muscle</tissue>
    </source>
</reference>
<dbReference type="Gene3D" id="1.10.10.60">
    <property type="entry name" value="Homeodomain-like"/>
    <property type="match status" value="1"/>
</dbReference>
<comment type="subcellular location">
    <subcellularLocation>
        <location evidence="1">Nucleus</location>
    </subcellularLocation>
</comment>
<comment type="caution">
    <text evidence="3">The sequence shown here is derived from an EMBL/GenBank/DDBJ whole genome shotgun (WGS) entry which is preliminary data.</text>
</comment>
<organism evidence="3 4">
    <name type="scientific">Dryococelus australis</name>
    <dbReference type="NCBI Taxonomy" id="614101"/>
    <lineage>
        <taxon>Eukaryota</taxon>
        <taxon>Metazoa</taxon>
        <taxon>Ecdysozoa</taxon>
        <taxon>Arthropoda</taxon>
        <taxon>Hexapoda</taxon>
        <taxon>Insecta</taxon>
        <taxon>Pterygota</taxon>
        <taxon>Neoptera</taxon>
        <taxon>Polyneoptera</taxon>
        <taxon>Phasmatodea</taxon>
        <taxon>Verophasmatodea</taxon>
        <taxon>Anareolatae</taxon>
        <taxon>Phasmatidae</taxon>
        <taxon>Eurycanthinae</taxon>
        <taxon>Dryococelus</taxon>
    </lineage>
</organism>
<dbReference type="InterPro" id="IPR007889">
    <property type="entry name" value="HTH_Psq"/>
</dbReference>
<dbReference type="SUPFAM" id="SSF46689">
    <property type="entry name" value="Homeodomain-like"/>
    <property type="match status" value="1"/>
</dbReference>
<evidence type="ECO:0000313" key="3">
    <source>
        <dbReference type="EMBL" id="KAJ8891522.1"/>
    </source>
</evidence>
<proteinExistence type="predicted"/>
<sequence length="90" mass="10079">MQNKANASYKKESLEVAVVAVHTVENIKTAARNFGVPRSTLQLYLKGQSKSSFGTKPILSNDEERRLVDWLLDLSKKGFPRCREGVQLSV</sequence>
<feature type="domain" description="HTH psq-type" evidence="2">
    <location>
        <begin position="28"/>
        <end position="48"/>
    </location>
</feature>
<protein>
    <recommendedName>
        <fullName evidence="2">HTH psq-type domain-containing protein</fullName>
    </recommendedName>
</protein>
<keyword evidence="4" id="KW-1185">Reference proteome</keyword>
<evidence type="ECO:0000256" key="1">
    <source>
        <dbReference type="ARBA" id="ARBA00004123"/>
    </source>
</evidence>
<dbReference type="Pfam" id="PF05225">
    <property type="entry name" value="HTH_psq"/>
    <property type="match status" value="1"/>
</dbReference>
<accession>A0ABQ9I4F3</accession>